<evidence type="ECO:0000313" key="2">
    <source>
        <dbReference type="EMBL" id="BCK54218.1"/>
    </source>
</evidence>
<dbReference type="InterPro" id="IPR012338">
    <property type="entry name" value="Beta-lactam/transpept-like"/>
</dbReference>
<protein>
    <submittedName>
        <fullName evidence="2">Uncharacterized protein</fullName>
    </submittedName>
</protein>
<dbReference type="EMBL" id="AP023396">
    <property type="protein sequence ID" value="BCK54218.1"/>
    <property type="molecule type" value="Genomic_DNA"/>
</dbReference>
<feature type="region of interest" description="Disordered" evidence="1">
    <location>
        <begin position="1"/>
        <end position="29"/>
    </location>
</feature>
<dbReference type="RefSeq" id="WP_232110935.1">
    <property type="nucleotide sequence ID" value="NZ_AP023396.1"/>
</dbReference>
<reference evidence="2 3" key="1">
    <citation type="submission" date="2020-08" db="EMBL/GenBank/DDBJ databases">
        <title>Genome Sequencing of Nocardia wallacei strain FMUON74 and assembly.</title>
        <authorList>
            <person name="Toyokawa M."/>
            <person name="Uesaka K."/>
        </authorList>
    </citation>
    <scope>NUCLEOTIDE SEQUENCE [LARGE SCALE GENOMIC DNA]</scope>
    <source>
        <strain evidence="2 3">FMUON74</strain>
    </source>
</reference>
<dbReference type="AlphaFoldDB" id="A0A7G1KGI3"/>
<dbReference type="SUPFAM" id="SSF56601">
    <property type="entry name" value="beta-lactamase/transpeptidase-like"/>
    <property type="match status" value="1"/>
</dbReference>
<gene>
    <name evidence="2" type="ORF">NWFMUON74_19900</name>
</gene>
<organism evidence="2 3">
    <name type="scientific">Nocardia wallacei</name>
    <dbReference type="NCBI Taxonomy" id="480035"/>
    <lineage>
        <taxon>Bacteria</taxon>
        <taxon>Bacillati</taxon>
        <taxon>Actinomycetota</taxon>
        <taxon>Actinomycetes</taxon>
        <taxon>Mycobacteriales</taxon>
        <taxon>Nocardiaceae</taxon>
        <taxon>Nocardia</taxon>
    </lineage>
</organism>
<dbReference type="Proteomes" id="UP000516173">
    <property type="component" value="Chromosome"/>
</dbReference>
<dbReference type="KEGG" id="nwl:NWFMUON74_19900"/>
<dbReference type="Gene3D" id="3.40.710.10">
    <property type="entry name" value="DD-peptidase/beta-lactamase superfamily"/>
    <property type="match status" value="1"/>
</dbReference>
<name>A0A7G1KGI3_9NOCA</name>
<accession>A0A7G1KGI3</accession>
<sequence length="325" mass="33400">MDAAHGRPGGRSGRAEKCPQPGFFGAGATKTERIRPRTGAIRRLTAVLCGALVLGAAACSAPTDTDPLTTVTRPANATVGAMVALPGTLAADFKDVQPSLGGHAGIALMAVGSDRLTSMGDWTSGPAWSTMKVPLTLAVLRANGNTGTSQMSAAITESDNSAADGLWQSLGAPDKAAQAVEAVLREGGDTTTEVPATRRRAEYSAFGQAEWSLADQVRFASRLPCLPDADTVVGLMGKVVWGQQWGIGRLDNAQYKGGWGPDPSGSYLVRQFGLVTTPSGQMAIALAAQSNSGGFEDGTQILSKLGALVGKHLGELPAGQCPVTR</sequence>
<proteinExistence type="predicted"/>
<evidence type="ECO:0000256" key="1">
    <source>
        <dbReference type="SAM" id="MobiDB-lite"/>
    </source>
</evidence>
<dbReference type="GeneID" id="80346553"/>
<evidence type="ECO:0000313" key="3">
    <source>
        <dbReference type="Proteomes" id="UP000516173"/>
    </source>
</evidence>
<keyword evidence="3" id="KW-1185">Reference proteome</keyword>